<comment type="caution">
    <text evidence="19">The sequence shown here is derived from an EMBL/GenBank/DDBJ whole genome shotgun (WGS) entry which is preliminary data.</text>
</comment>
<dbReference type="GO" id="GO:0007160">
    <property type="term" value="P:cell-matrix adhesion"/>
    <property type="evidence" value="ECO:0007669"/>
    <property type="project" value="InterPro"/>
</dbReference>
<keyword evidence="11" id="KW-0325">Glycoprotein</keyword>
<dbReference type="InterPro" id="IPR050778">
    <property type="entry name" value="Cueball_EGF_LRP_Nidogen"/>
</dbReference>
<dbReference type="GO" id="GO:0017147">
    <property type="term" value="F:Wnt-protein binding"/>
    <property type="evidence" value="ECO:0007669"/>
    <property type="project" value="TreeGrafter"/>
</dbReference>
<evidence type="ECO:0000256" key="3">
    <source>
        <dbReference type="ARBA" id="ARBA00022530"/>
    </source>
</evidence>
<dbReference type="InterPro" id="IPR006605">
    <property type="entry name" value="G2_nidogen/fibulin_G2F"/>
</dbReference>
<dbReference type="FunFam" id="2.120.10.30:FF:000241">
    <property type="entry name" value="Low-density lipoprotein receptor-related protein 6"/>
    <property type="match status" value="1"/>
</dbReference>
<dbReference type="SUPFAM" id="SSF54511">
    <property type="entry name" value="GFP-like"/>
    <property type="match status" value="1"/>
</dbReference>
<dbReference type="SUPFAM" id="SSF63825">
    <property type="entry name" value="YWTD domain"/>
    <property type="match status" value="1"/>
</dbReference>
<dbReference type="InterPro" id="IPR011042">
    <property type="entry name" value="6-blade_b-propeller_TolB-like"/>
</dbReference>
<feature type="domain" description="EGF-like" evidence="16">
    <location>
        <begin position="843"/>
        <end position="883"/>
    </location>
</feature>
<feature type="chain" id="PRO_5036204390" evidence="15">
    <location>
        <begin position="19"/>
        <end position="1413"/>
    </location>
</feature>
<gene>
    <name evidence="19" type="ORF">BXYJ_LOCUS5498</name>
</gene>
<feature type="domain" description="EGF-like" evidence="16">
    <location>
        <begin position="915"/>
        <end position="955"/>
    </location>
</feature>
<feature type="domain" description="EGF-like" evidence="16">
    <location>
        <begin position="1065"/>
        <end position="1106"/>
    </location>
</feature>
<dbReference type="GO" id="GO:0005509">
    <property type="term" value="F:calcium ion binding"/>
    <property type="evidence" value="ECO:0007669"/>
    <property type="project" value="InterPro"/>
</dbReference>
<evidence type="ECO:0000313" key="19">
    <source>
        <dbReference type="EMBL" id="CAD5219077.1"/>
    </source>
</evidence>
<dbReference type="GO" id="GO:0005604">
    <property type="term" value="C:basement membrane"/>
    <property type="evidence" value="ECO:0007669"/>
    <property type="project" value="UniProtKB-SubCell"/>
</dbReference>
<keyword evidence="20" id="KW-1185">Reference proteome</keyword>
<dbReference type="InterPro" id="IPR049883">
    <property type="entry name" value="NOTCH1_EGF-like"/>
</dbReference>
<evidence type="ECO:0000256" key="7">
    <source>
        <dbReference type="ARBA" id="ARBA00022837"/>
    </source>
</evidence>
<evidence type="ECO:0000259" key="16">
    <source>
        <dbReference type="PROSITE" id="PS50026"/>
    </source>
</evidence>
<evidence type="ECO:0000256" key="15">
    <source>
        <dbReference type="SAM" id="SignalP"/>
    </source>
</evidence>
<dbReference type="EMBL" id="CAJFCV020000003">
    <property type="protein sequence ID" value="CAG9104006.1"/>
    <property type="molecule type" value="Genomic_DNA"/>
</dbReference>
<keyword evidence="8" id="KW-0084">Basement membrane</keyword>
<dbReference type="Proteomes" id="UP000582659">
    <property type="component" value="Unassembled WGS sequence"/>
</dbReference>
<sequence length="1413" mass="156346">MVTKIIWIFLTALIAVNADLIPYGEGYGDQFIPFSDEPVATVLRYPFVLFRERYQEFYISPHGAVSFETPLSGLEELDNKNVIAPFYAEAKSGHIYFRIDYANSALDRNITRKLKMAFDIKDFHATELVLVTWEDVEGVGVKGMNTFQLGLATDGVTSYAIFTYSKLDYAFSGTKFVQIGFWGRGEDPVFGFNSGSESARDLDKMAYAGEKGLYVYYTVGRPELGQKPMEDEYDYKEMEKEYDELSDEDEEVEQPKDCPPDPYGENCPDHCSRPVDSRGCRLCVCADPSGPRYSPNGYQPGNPNPAPANVGGSAGLTCSQTPSSEDEKCHPSARCEANGPGFCCQCADGYLGNGKKCYAKSTAVRVNGFLEGAVNGIPVERTEFYVYITPEAGQQHTTIPKISSTVGVSLQFLDEIANVNDWLFAKVESHNAKNGIQLTGGRFNQSSTISIGDKSHLVIRQQFRPKPNSDDLEVEVSISGTIPDLPYGSTIEFSEFDAKFTKSEPGRLRSYADRHVAVTSDGVESQYRITVDQQIRYDDCPYAQSGEAVYMVHTDRISGVYEPKDETLRFGSQSVVYNEEDSANANSRRRNPCSGTHVCTEQNMKCVPEESTYRCVCEDGYQIERDSTVQAQFRCIDRNECAQPGICDRNAVCENSVGSYTCTCREGFVGDGRSCRPEGDPGPAAPAGSTACTDHKQCHQWGECVFSQSGEPGYCKCRGWYVGDGVSHCGPPDPNAHQEGRCGVHVCHEHAECRQNEGGQDLCVCKSGYHGNGVSCVPLPHQPVRVPDPRGSATAGTVCRTDQECSENAQCAYSAHLGYYRCECKPPYYGDGTDCILDESRPAPETCETRLGCHRHALCVATGQREPAARCQCLQGYEGNGFDCVEEKEYKRLHGEGEAVHYGGPQQPHEPQVVPKHACKDQSECHRFGRCMLTSDDDPIFYCACADGYRGDGFQSCVQVDNECDPTNAFACNSNAQCRLVHNNEAHAYLCECNKGYVKHGEHCVPEHTPIIDTPVDVEPVPAAPSPGQCEACSPQAYCHRHPDGVNYNCVCHAGYVGDGKRCSKARSCVEDRGLCNANAQCLPDSRNQYVCSCNYGFHGNGYVCNPTPEDQPGSLLIARGMSIIQRPTREDVVGRQLVVVPHQVVVDIGYDCVSQRIYWSDIGGATIKSAWVNGTDIQTVFKSDLKSPEGIAIDWTARNIYYADSMKDEIGVITIDGKYRKTLLTEGLVNPRALAIDLERRHLFYSDWYRQRPHIGRLNLDGTGHKADFIRDDIGLPNGLVVLQRRRELCWVDAGKQVLACTNLEGQQRRVVFAPLEYPFGLTHDNEETFYWTDWKDHQIHSVSVYGTNHKSFVPSAAGKGKLYGIHSLDQHCQGKANECTNQQNKENCHICLPTQRGAACACPDNVNDLQC</sequence>
<dbReference type="InterPro" id="IPR001881">
    <property type="entry name" value="EGF-like_Ca-bd_dom"/>
</dbReference>
<dbReference type="SMART" id="SM00539">
    <property type="entry name" value="NIDO"/>
    <property type="match status" value="1"/>
</dbReference>
<feature type="compositionally biased region" description="Acidic residues" evidence="14">
    <location>
        <begin position="240"/>
        <end position="252"/>
    </location>
</feature>
<dbReference type="Pfam" id="PF00058">
    <property type="entry name" value="Ldl_recept_b"/>
    <property type="match status" value="2"/>
</dbReference>
<dbReference type="SUPFAM" id="SSF57184">
    <property type="entry name" value="Growth factor receptor domain"/>
    <property type="match status" value="1"/>
</dbReference>
<dbReference type="EMBL" id="CAJFDI010000003">
    <property type="protein sequence ID" value="CAD5219077.1"/>
    <property type="molecule type" value="Genomic_DNA"/>
</dbReference>
<keyword evidence="5 15" id="KW-0732">Signal</keyword>
<keyword evidence="7" id="KW-0106">Calcium</keyword>
<feature type="disulfide bond" evidence="12">
    <location>
        <begin position="1033"/>
        <end position="1050"/>
    </location>
</feature>
<dbReference type="Pfam" id="PF07474">
    <property type="entry name" value="G2F"/>
    <property type="match status" value="1"/>
</dbReference>
<dbReference type="InterPro" id="IPR009030">
    <property type="entry name" value="Growth_fac_rcpt_cys_sf"/>
</dbReference>
<protein>
    <submittedName>
        <fullName evidence="19">(pine wood nematode) hypothetical protein</fullName>
    </submittedName>
</protein>
<dbReference type="Pfam" id="PF07645">
    <property type="entry name" value="EGF_CA"/>
    <property type="match status" value="1"/>
</dbReference>
<evidence type="ECO:0000256" key="14">
    <source>
        <dbReference type="SAM" id="MobiDB-lite"/>
    </source>
</evidence>
<dbReference type="SMART" id="SM00682">
    <property type="entry name" value="G2F"/>
    <property type="match status" value="1"/>
</dbReference>
<dbReference type="InterPro" id="IPR018097">
    <property type="entry name" value="EGF_Ca-bd_CS"/>
</dbReference>
<reference evidence="19" key="1">
    <citation type="submission" date="2020-09" db="EMBL/GenBank/DDBJ databases">
        <authorList>
            <person name="Kikuchi T."/>
        </authorList>
    </citation>
    <scope>NUCLEOTIDE SEQUENCE</scope>
    <source>
        <strain evidence="19">Ka4C1</strain>
    </source>
</reference>
<feature type="repeat" description="LDL-receptor class B" evidence="13">
    <location>
        <begin position="1156"/>
        <end position="1198"/>
    </location>
</feature>
<keyword evidence="9" id="KW-0130">Cell adhesion</keyword>
<dbReference type="Proteomes" id="UP000659654">
    <property type="component" value="Unassembled WGS sequence"/>
</dbReference>
<feature type="disulfide bond" evidence="12">
    <location>
        <begin position="805"/>
        <end position="822"/>
    </location>
</feature>
<keyword evidence="3" id="KW-0272">Extracellular matrix</keyword>
<dbReference type="PROSITE" id="PS51120">
    <property type="entry name" value="LDLRB"/>
    <property type="match status" value="2"/>
</dbReference>
<evidence type="ECO:0000256" key="10">
    <source>
        <dbReference type="ARBA" id="ARBA00023157"/>
    </source>
</evidence>
<feature type="domain" description="EGF-like" evidence="16">
    <location>
        <begin position="738"/>
        <end position="777"/>
    </location>
</feature>
<dbReference type="GO" id="GO:0042813">
    <property type="term" value="F:Wnt receptor activity"/>
    <property type="evidence" value="ECO:0007669"/>
    <property type="project" value="TreeGrafter"/>
</dbReference>
<organism evidence="19 20">
    <name type="scientific">Bursaphelenchus xylophilus</name>
    <name type="common">Pinewood nematode worm</name>
    <name type="synonym">Aphelenchoides xylophilus</name>
    <dbReference type="NCBI Taxonomy" id="6326"/>
    <lineage>
        <taxon>Eukaryota</taxon>
        <taxon>Metazoa</taxon>
        <taxon>Ecdysozoa</taxon>
        <taxon>Nematoda</taxon>
        <taxon>Chromadorea</taxon>
        <taxon>Rhabditida</taxon>
        <taxon>Tylenchina</taxon>
        <taxon>Tylenchomorpha</taxon>
        <taxon>Aphelenchoidea</taxon>
        <taxon>Aphelenchoididae</taxon>
        <taxon>Bursaphelenchus</taxon>
    </lineage>
</organism>
<dbReference type="CDD" id="cd00054">
    <property type="entry name" value="EGF_CA"/>
    <property type="match status" value="1"/>
</dbReference>
<dbReference type="PROSITE" id="PS00010">
    <property type="entry name" value="ASX_HYDROXYL"/>
    <property type="match status" value="1"/>
</dbReference>
<feature type="region of interest" description="Disordered" evidence="14">
    <location>
        <begin position="239"/>
        <end position="259"/>
    </location>
</feature>
<dbReference type="GO" id="GO:0005886">
    <property type="term" value="C:plasma membrane"/>
    <property type="evidence" value="ECO:0007669"/>
    <property type="project" value="TreeGrafter"/>
</dbReference>
<dbReference type="PANTHER" id="PTHR46513">
    <property type="entry name" value="VITELLOGENIN RECEPTOR-LIKE PROTEIN-RELATED-RELATED"/>
    <property type="match status" value="1"/>
</dbReference>
<keyword evidence="4 12" id="KW-0245">EGF-like domain</keyword>
<feature type="signal peptide" evidence="15">
    <location>
        <begin position="1"/>
        <end position="18"/>
    </location>
</feature>
<dbReference type="InterPro" id="IPR024731">
    <property type="entry name" value="NELL2-like_EGF"/>
</dbReference>
<evidence type="ECO:0000313" key="20">
    <source>
        <dbReference type="Proteomes" id="UP000659654"/>
    </source>
</evidence>
<dbReference type="SUPFAM" id="SSF57196">
    <property type="entry name" value="EGF/Laminin"/>
    <property type="match status" value="1"/>
</dbReference>
<dbReference type="PROSITE" id="PS50993">
    <property type="entry name" value="NIDOGEN_G2"/>
    <property type="match status" value="1"/>
</dbReference>
<dbReference type="SMART" id="SM00179">
    <property type="entry name" value="EGF_CA"/>
    <property type="match status" value="2"/>
</dbReference>
<dbReference type="SMART" id="SM00135">
    <property type="entry name" value="LY"/>
    <property type="match status" value="5"/>
</dbReference>
<dbReference type="Pfam" id="PF12947">
    <property type="entry name" value="EGF_3"/>
    <property type="match status" value="1"/>
</dbReference>
<evidence type="ECO:0000256" key="8">
    <source>
        <dbReference type="ARBA" id="ARBA00022869"/>
    </source>
</evidence>
<evidence type="ECO:0000256" key="1">
    <source>
        <dbReference type="ARBA" id="ARBA00004302"/>
    </source>
</evidence>
<evidence type="ECO:0000256" key="2">
    <source>
        <dbReference type="ARBA" id="ARBA00022525"/>
    </source>
</evidence>
<feature type="domain" description="EGF-like" evidence="16">
    <location>
        <begin position="637"/>
        <end position="676"/>
    </location>
</feature>
<keyword evidence="6" id="KW-0677">Repeat</keyword>
<comment type="caution">
    <text evidence="12">Lacks conserved residue(s) required for the propagation of feature annotation.</text>
</comment>
<dbReference type="GO" id="GO:0060070">
    <property type="term" value="P:canonical Wnt signaling pathway"/>
    <property type="evidence" value="ECO:0007669"/>
    <property type="project" value="TreeGrafter"/>
</dbReference>
<evidence type="ECO:0000256" key="6">
    <source>
        <dbReference type="ARBA" id="ARBA00022737"/>
    </source>
</evidence>
<feature type="domain" description="EGF-like" evidence="16">
    <location>
        <begin position="795"/>
        <end position="836"/>
    </location>
</feature>
<feature type="domain" description="NIDO" evidence="18">
    <location>
        <begin position="85"/>
        <end position="222"/>
    </location>
</feature>
<dbReference type="PROSITE" id="PS01186">
    <property type="entry name" value="EGF_2"/>
    <property type="match status" value="6"/>
</dbReference>
<keyword evidence="10 12" id="KW-1015">Disulfide bond</keyword>
<dbReference type="InterPro" id="IPR000742">
    <property type="entry name" value="EGF"/>
</dbReference>
<dbReference type="InterPro" id="IPR000033">
    <property type="entry name" value="LDLR_classB_rpt"/>
</dbReference>
<evidence type="ECO:0000256" key="13">
    <source>
        <dbReference type="PROSITE-ProRule" id="PRU00461"/>
    </source>
</evidence>
<evidence type="ECO:0000256" key="5">
    <source>
        <dbReference type="ARBA" id="ARBA00022729"/>
    </source>
</evidence>
<feature type="domain" description="EGF-like" evidence="16">
    <location>
        <begin position="1026"/>
        <end position="1064"/>
    </location>
</feature>
<name>A0A7I8WMS4_BURXY</name>
<dbReference type="Gene3D" id="2.10.25.10">
    <property type="entry name" value="Laminin"/>
    <property type="match status" value="7"/>
</dbReference>
<dbReference type="Pfam" id="PF06119">
    <property type="entry name" value="NIDO"/>
    <property type="match status" value="1"/>
</dbReference>
<dbReference type="InterPro" id="IPR009017">
    <property type="entry name" value="GFP"/>
</dbReference>
<dbReference type="Gene3D" id="2.40.155.10">
    <property type="entry name" value="Green fluorescent protein"/>
    <property type="match status" value="1"/>
</dbReference>
<evidence type="ECO:0000256" key="11">
    <source>
        <dbReference type="ARBA" id="ARBA00023180"/>
    </source>
</evidence>
<proteinExistence type="predicted"/>
<dbReference type="PROSITE" id="PS50026">
    <property type="entry name" value="EGF_3"/>
    <property type="match status" value="7"/>
</dbReference>
<evidence type="ECO:0000256" key="12">
    <source>
        <dbReference type="PROSITE-ProRule" id="PRU00076"/>
    </source>
</evidence>
<dbReference type="Gene3D" id="2.90.20.10">
    <property type="entry name" value="Plasmodium vivax P25 domain"/>
    <property type="match status" value="1"/>
</dbReference>
<feature type="domain" description="Nidogen G2 beta-barrel" evidence="17">
    <location>
        <begin position="362"/>
        <end position="586"/>
    </location>
</feature>
<evidence type="ECO:0000259" key="18">
    <source>
        <dbReference type="PROSITE" id="PS51220"/>
    </source>
</evidence>
<keyword evidence="2" id="KW-0964">Secreted</keyword>
<dbReference type="FunFam" id="2.10.25.10:FF:000038">
    <property type="entry name" value="Fibrillin 2"/>
    <property type="match status" value="1"/>
</dbReference>
<dbReference type="PROSITE" id="PS01187">
    <property type="entry name" value="EGF_CA"/>
    <property type="match status" value="1"/>
</dbReference>
<dbReference type="InterPro" id="IPR000152">
    <property type="entry name" value="EGF-type_Asp/Asn_hydroxyl_site"/>
</dbReference>
<dbReference type="Gene3D" id="2.120.10.30">
    <property type="entry name" value="TolB, C-terminal domain"/>
    <property type="match status" value="1"/>
</dbReference>
<evidence type="ECO:0000256" key="4">
    <source>
        <dbReference type="ARBA" id="ARBA00022536"/>
    </source>
</evidence>
<dbReference type="SMR" id="A0A7I8WMS4"/>
<feature type="repeat" description="LDL-receptor class B" evidence="13">
    <location>
        <begin position="1199"/>
        <end position="1241"/>
    </location>
</feature>
<dbReference type="PANTHER" id="PTHR46513:SF13">
    <property type="entry name" value="EGF-LIKE DOMAIN-CONTAINING PROTEIN"/>
    <property type="match status" value="1"/>
</dbReference>
<evidence type="ECO:0000259" key="17">
    <source>
        <dbReference type="PROSITE" id="PS50993"/>
    </source>
</evidence>
<comment type="subcellular location">
    <subcellularLocation>
        <location evidence="1">Secreted</location>
        <location evidence="1">Extracellular space</location>
        <location evidence="1">Extracellular matrix</location>
        <location evidence="1">Basement membrane</location>
    </subcellularLocation>
</comment>
<evidence type="ECO:0000256" key="9">
    <source>
        <dbReference type="ARBA" id="ARBA00022889"/>
    </source>
</evidence>
<dbReference type="InterPro" id="IPR003886">
    <property type="entry name" value="NIDO_dom"/>
</dbReference>
<accession>A0A7I8WMS4</accession>
<dbReference type="SMART" id="SM00181">
    <property type="entry name" value="EGF"/>
    <property type="match status" value="11"/>
</dbReference>
<dbReference type="PROSITE" id="PS51220">
    <property type="entry name" value="NIDO"/>
    <property type="match status" value="1"/>
</dbReference>
<dbReference type="OrthoDB" id="9990982at2759"/>